<dbReference type="Pfam" id="PF02525">
    <property type="entry name" value="Flavodoxin_2"/>
    <property type="match status" value="1"/>
</dbReference>
<dbReference type="Gene3D" id="3.40.50.360">
    <property type="match status" value="1"/>
</dbReference>
<keyword evidence="5" id="KW-1185">Reference proteome</keyword>
<keyword evidence="2" id="KW-0560">Oxidoreductase</keyword>
<proteinExistence type="inferred from homology"/>
<organism evidence="4 5">
    <name type="scientific">Peteryoungia desertarenae</name>
    <dbReference type="NCBI Taxonomy" id="1813451"/>
    <lineage>
        <taxon>Bacteria</taxon>
        <taxon>Pseudomonadati</taxon>
        <taxon>Pseudomonadota</taxon>
        <taxon>Alphaproteobacteria</taxon>
        <taxon>Hyphomicrobiales</taxon>
        <taxon>Rhizobiaceae</taxon>
        <taxon>Peteryoungia</taxon>
    </lineage>
</organism>
<evidence type="ECO:0000259" key="3">
    <source>
        <dbReference type="Pfam" id="PF02525"/>
    </source>
</evidence>
<dbReference type="InterPro" id="IPR003680">
    <property type="entry name" value="Flavodoxin_fold"/>
</dbReference>
<dbReference type="InterPro" id="IPR029039">
    <property type="entry name" value="Flavoprotein-like_sf"/>
</dbReference>
<dbReference type="EMBL" id="CP058350">
    <property type="protein sequence ID" value="QLF69127.1"/>
    <property type="molecule type" value="Genomic_DNA"/>
</dbReference>
<dbReference type="InterPro" id="IPR051545">
    <property type="entry name" value="NAD(P)H_dehydrogenase_qn"/>
</dbReference>
<dbReference type="Proteomes" id="UP000308530">
    <property type="component" value="Chromosome"/>
</dbReference>
<evidence type="ECO:0000256" key="2">
    <source>
        <dbReference type="ARBA" id="ARBA00023002"/>
    </source>
</evidence>
<evidence type="ECO:0000256" key="1">
    <source>
        <dbReference type="ARBA" id="ARBA00006252"/>
    </source>
</evidence>
<dbReference type="PANTHER" id="PTHR10204">
    <property type="entry name" value="NAD P H OXIDOREDUCTASE-RELATED"/>
    <property type="match status" value="1"/>
</dbReference>
<feature type="domain" description="Flavodoxin-like fold" evidence="3">
    <location>
        <begin position="5"/>
        <end position="183"/>
    </location>
</feature>
<dbReference type="PANTHER" id="PTHR10204:SF34">
    <property type="entry name" value="NAD(P)H DEHYDROGENASE [QUINONE] 1 ISOFORM 1"/>
    <property type="match status" value="1"/>
</dbReference>
<dbReference type="SUPFAM" id="SSF52218">
    <property type="entry name" value="Flavoproteins"/>
    <property type="match status" value="1"/>
</dbReference>
<gene>
    <name evidence="4" type="ORF">FE840_006020</name>
</gene>
<sequence>MEARRFLVVLAHPLPESFAASAALTVAEALQAKGHAVDLIDLYAEDFDPRLSPRERAAYMQPGYQPDADVAQLVERLKAADGLILVFPQWWFNLPAMMKGFIDRVFVPGVAFDHDANGGRLIPLLTQIRTFWVVTSTGSPWWIVHLYMGSPVKRILKRGVAAFCAKKLDFRIFSLHDMDRITERKRTAFLATLARFTAKI</sequence>
<name>A0ABX6QLJ0_9HYPH</name>
<dbReference type="RefSeq" id="WP_138285740.1">
    <property type="nucleotide sequence ID" value="NZ_CP058350.1"/>
</dbReference>
<reference evidence="4 5" key="1">
    <citation type="submission" date="2020-06" db="EMBL/GenBank/DDBJ databases">
        <title>Genome sequence of Rhizobium sp strain ADMK78.</title>
        <authorList>
            <person name="Rahi P."/>
        </authorList>
    </citation>
    <scope>NUCLEOTIDE SEQUENCE [LARGE SCALE GENOMIC DNA]</scope>
    <source>
        <strain evidence="4 5">ADMK78</strain>
    </source>
</reference>
<comment type="similarity">
    <text evidence="1">Belongs to the NAD(P)H dehydrogenase (quinone) family.</text>
</comment>
<evidence type="ECO:0000313" key="5">
    <source>
        <dbReference type="Proteomes" id="UP000308530"/>
    </source>
</evidence>
<protein>
    <submittedName>
        <fullName evidence="4">NAD(P)H-dependent oxidoreductase</fullName>
    </submittedName>
</protein>
<accession>A0ABX6QLJ0</accession>
<evidence type="ECO:0000313" key="4">
    <source>
        <dbReference type="EMBL" id="QLF69127.1"/>
    </source>
</evidence>